<dbReference type="Pfam" id="PF13560">
    <property type="entry name" value="HTH_31"/>
    <property type="match status" value="1"/>
</dbReference>
<evidence type="ECO:0000259" key="1">
    <source>
        <dbReference type="Pfam" id="PF19054"/>
    </source>
</evidence>
<reference evidence="2 3" key="1">
    <citation type="submission" date="2018-12" db="EMBL/GenBank/DDBJ databases">
        <title>Draft genome sequence of Embleya hyalina NBRC 13850T.</title>
        <authorList>
            <person name="Komaki H."/>
            <person name="Hosoyama A."/>
            <person name="Kimura A."/>
            <person name="Ichikawa N."/>
            <person name="Tamura T."/>
        </authorList>
    </citation>
    <scope>NUCLEOTIDE SEQUENCE [LARGE SCALE GENOMIC DNA]</scope>
    <source>
        <strain evidence="2 3">NBRC 13850</strain>
    </source>
</reference>
<dbReference type="RefSeq" id="WP_126643976.1">
    <property type="nucleotide sequence ID" value="NZ_BIFH01000066.1"/>
</dbReference>
<evidence type="ECO:0000313" key="3">
    <source>
        <dbReference type="Proteomes" id="UP000286931"/>
    </source>
</evidence>
<name>A0A401Z6J7_9ACTN</name>
<dbReference type="Gene3D" id="1.10.260.40">
    <property type="entry name" value="lambda repressor-like DNA-binding domains"/>
    <property type="match status" value="1"/>
</dbReference>
<proteinExistence type="predicted"/>
<dbReference type="SUPFAM" id="SSF47413">
    <property type="entry name" value="lambda repressor-like DNA-binding domains"/>
    <property type="match status" value="1"/>
</dbReference>
<dbReference type="InterPro" id="IPR043917">
    <property type="entry name" value="DUF5753"/>
</dbReference>
<keyword evidence="3" id="KW-1185">Reference proteome</keyword>
<protein>
    <submittedName>
        <fullName evidence="2">Transcriptional regulator</fullName>
    </submittedName>
</protein>
<evidence type="ECO:0000313" key="2">
    <source>
        <dbReference type="EMBL" id="GCE02487.1"/>
    </source>
</evidence>
<dbReference type="EMBL" id="BIFH01000066">
    <property type="protein sequence ID" value="GCE02487.1"/>
    <property type="molecule type" value="Genomic_DNA"/>
</dbReference>
<organism evidence="2 3">
    <name type="scientific">Embleya hyalina</name>
    <dbReference type="NCBI Taxonomy" id="516124"/>
    <lineage>
        <taxon>Bacteria</taxon>
        <taxon>Bacillati</taxon>
        <taxon>Actinomycetota</taxon>
        <taxon>Actinomycetes</taxon>
        <taxon>Kitasatosporales</taxon>
        <taxon>Streptomycetaceae</taxon>
        <taxon>Embleya</taxon>
    </lineage>
</organism>
<sequence length="297" mass="33469">MNGYIETAAPALCRLQLATELRRLRQEAGFNSSQVVRRLRWSPSKLTRLEFGDNSIVEPDDVTALCAIYGTGAETRARLAGFAMVTRTREDAWPFADYQPIMRPRIAALSGQEALAGISRSFEGQWIPGLLQTENYIRSIHEVATERFSPEEIERVISVRLARSHVLHRTDAPLKLFQVLDEPVLRRRVGSAAVTREQLLHIAEMTSLPNVRLQVIPFEAGPHTGMTGAFTVFQFPQSTGMRSIVYKESLIESWVVRRDDEVELYNTAFAELQGIALSPSKSLDMIHRAVKELDEHP</sequence>
<dbReference type="GO" id="GO:0003677">
    <property type="term" value="F:DNA binding"/>
    <property type="evidence" value="ECO:0007669"/>
    <property type="project" value="InterPro"/>
</dbReference>
<dbReference type="Proteomes" id="UP000286931">
    <property type="component" value="Unassembled WGS sequence"/>
</dbReference>
<dbReference type="OrthoDB" id="4285266at2"/>
<accession>A0A401Z6J7</accession>
<feature type="domain" description="DUF5753" evidence="1">
    <location>
        <begin position="111"/>
        <end position="288"/>
    </location>
</feature>
<dbReference type="AlphaFoldDB" id="A0A401Z6J7"/>
<comment type="caution">
    <text evidence="2">The sequence shown here is derived from an EMBL/GenBank/DDBJ whole genome shotgun (WGS) entry which is preliminary data.</text>
</comment>
<dbReference type="Pfam" id="PF19054">
    <property type="entry name" value="DUF5753"/>
    <property type="match status" value="1"/>
</dbReference>
<gene>
    <name evidence="2" type="ORF">EHYA_10264</name>
</gene>
<dbReference type="InterPro" id="IPR010982">
    <property type="entry name" value="Lambda_DNA-bd_dom_sf"/>
</dbReference>